<keyword evidence="1" id="KW-1133">Transmembrane helix</keyword>
<keyword evidence="1" id="KW-0472">Membrane</keyword>
<feature type="transmembrane region" description="Helical" evidence="1">
    <location>
        <begin position="7"/>
        <end position="26"/>
    </location>
</feature>
<protein>
    <submittedName>
        <fullName evidence="2">Uncharacterized protein</fullName>
    </submittedName>
</protein>
<comment type="caution">
    <text evidence="2">The sequence shown here is derived from an EMBL/GenBank/DDBJ whole genome shotgun (WGS) entry which is preliminary data.</text>
</comment>
<sequence length="256" mass="30076">MKRIKPVGVVIGIGLVIALIFGGIYVSSNWPFRFRSELDHFFGKGNWKVISEEKKESIMYDVMVSSRNDVASQSTIPGKFHEWNISFSNADGKQEVCQLSDHTMRINHDKYIIFSKNRYSAKHALVQELMEISFIVAGNEIRQDVVEKILPKNEADCLSVALTYRGENPEPGFYDKLWKEPWFTVDQVSVKDYLESDLYEFYIDIFAYDYRVEKLTQKEKEHMMDSFDELEEAIRKTYGEKVKYEIYFDHEHSKEQ</sequence>
<organism evidence="2 3">
    <name type="scientific">Candidatus Fimihabitans intestinipullorum</name>
    <dbReference type="NCBI Taxonomy" id="2840820"/>
    <lineage>
        <taxon>Bacteria</taxon>
        <taxon>Bacillati</taxon>
        <taxon>Mycoplasmatota</taxon>
        <taxon>Mycoplasmatota incertae sedis</taxon>
        <taxon>Candidatus Fimihabitans</taxon>
    </lineage>
</organism>
<reference evidence="2" key="2">
    <citation type="journal article" date="2021" name="PeerJ">
        <title>Extensive microbial diversity within the chicken gut microbiome revealed by metagenomics and culture.</title>
        <authorList>
            <person name="Gilroy R."/>
            <person name="Ravi A."/>
            <person name="Getino M."/>
            <person name="Pursley I."/>
            <person name="Horton D.L."/>
            <person name="Alikhan N.F."/>
            <person name="Baker D."/>
            <person name="Gharbi K."/>
            <person name="Hall N."/>
            <person name="Watson M."/>
            <person name="Adriaenssens E.M."/>
            <person name="Foster-Nyarko E."/>
            <person name="Jarju S."/>
            <person name="Secka A."/>
            <person name="Antonio M."/>
            <person name="Oren A."/>
            <person name="Chaudhuri R.R."/>
            <person name="La Ragione R."/>
            <person name="Hildebrand F."/>
            <person name="Pallen M.J."/>
        </authorList>
    </citation>
    <scope>NUCLEOTIDE SEQUENCE</scope>
    <source>
        <strain evidence="2">CHK197-8231</strain>
    </source>
</reference>
<evidence type="ECO:0000313" key="3">
    <source>
        <dbReference type="Proteomes" id="UP000824087"/>
    </source>
</evidence>
<name>A0A9D1L3V1_9BACT</name>
<keyword evidence="1" id="KW-0812">Transmembrane</keyword>
<evidence type="ECO:0000256" key="1">
    <source>
        <dbReference type="SAM" id="Phobius"/>
    </source>
</evidence>
<dbReference type="AlphaFoldDB" id="A0A9D1L3V1"/>
<evidence type="ECO:0000313" key="2">
    <source>
        <dbReference type="EMBL" id="HIU22986.1"/>
    </source>
</evidence>
<dbReference type="EMBL" id="DVML01000032">
    <property type="protein sequence ID" value="HIU22986.1"/>
    <property type="molecule type" value="Genomic_DNA"/>
</dbReference>
<dbReference type="Proteomes" id="UP000824087">
    <property type="component" value="Unassembled WGS sequence"/>
</dbReference>
<gene>
    <name evidence="2" type="ORF">IAD49_05335</name>
</gene>
<proteinExistence type="predicted"/>
<accession>A0A9D1L3V1</accession>
<reference evidence="2" key="1">
    <citation type="submission" date="2020-10" db="EMBL/GenBank/DDBJ databases">
        <authorList>
            <person name="Gilroy R."/>
        </authorList>
    </citation>
    <scope>NUCLEOTIDE SEQUENCE</scope>
    <source>
        <strain evidence="2">CHK197-8231</strain>
    </source>
</reference>